<dbReference type="EMBL" id="LT629772">
    <property type="protein sequence ID" value="SDS10669.1"/>
    <property type="molecule type" value="Genomic_DNA"/>
</dbReference>
<evidence type="ECO:0000313" key="3">
    <source>
        <dbReference type="Proteomes" id="UP000199103"/>
    </source>
</evidence>
<sequence length="295" mass="31883">MIDIATRLLRRRHALDGPAVVHETWGSSIVVEIGELLIKASGDRSTTAEALVAGRARAAGVPAPDVIDSGVDARLPGGRWMIMKRMPGTSWDAGSADDDQITSVIDQVGNLLIKLRAVRLPGWGWIDDTGHGTSDSWSQWLRRQVTDSATTLVDRLPPDFVRDAYEAIDRAAPELAAGSLLNGDLGLSHVLVDSSGRTVTGLLDWAAAIIGDPLYDVATFSMGGPAGDPIQQVPQPRLIAEYAARTGNPVDDRRVDLYRMINHLFNACWSVDNDVLSWTDDLCRTVVALLTKINS</sequence>
<name>A0A1H1PJ19_9ACTN</name>
<dbReference type="PANTHER" id="PTHR21310:SF40">
    <property type="entry name" value="AMINOGLYCOSIDE PHOSPHOTRANSFERASE DOMAIN-CONTAINING PROTEIN-RELATED"/>
    <property type="match status" value="1"/>
</dbReference>
<evidence type="ECO:0000259" key="1">
    <source>
        <dbReference type="Pfam" id="PF01636"/>
    </source>
</evidence>
<reference evidence="2 3" key="1">
    <citation type="submission" date="2016-10" db="EMBL/GenBank/DDBJ databases">
        <authorList>
            <person name="de Groot N.N."/>
        </authorList>
    </citation>
    <scope>NUCLEOTIDE SEQUENCE [LARGE SCALE GENOMIC DNA]</scope>
    <source>
        <strain evidence="2 3">DSM 21800</strain>
    </source>
</reference>
<dbReference type="GO" id="GO:0016740">
    <property type="term" value="F:transferase activity"/>
    <property type="evidence" value="ECO:0007669"/>
    <property type="project" value="UniProtKB-KW"/>
</dbReference>
<protein>
    <submittedName>
        <fullName evidence="2">Phosphotransferase enzyme family protein</fullName>
    </submittedName>
</protein>
<dbReference type="Gene3D" id="3.90.1200.10">
    <property type="match status" value="1"/>
</dbReference>
<dbReference type="OrthoDB" id="3806873at2"/>
<proteinExistence type="predicted"/>
<accession>A0A1H1PJ19</accession>
<organism evidence="2 3">
    <name type="scientific">Microlunatus soli</name>
    <dbReference type="NCBI Taxonomy" id="630515"/>
    <lineage>
        <taxon>Bacteria</taxon>
        <taxon>Bacillati</taxon>
        <taxon>Actinomycetota</taxon>
        <taxon>Actinomycetes</taxon>
        <taxon>Propionibacteriales</taxon>
        <taxon>Propionibacteriaceae</taxon>
        <taxon>Microlunatus</taxon>
    </lineage>
</organism>
<dbReference type="STRING" id="630515.SAMN04489812_0903"/>
<dbReference type="PANTHER" id="PTHR21310">
    <property type="entry name" value="AMINOGLYCOSIDE PHOSPHOTRANSFERASE-RELATED-RELATED"/>
    <property type="match status" value="1"/>
</dbReference>
<dbReference type="Proteomes" id="UP000199103">
    <property type="component" value="Chromosome I"/>
</dbReference>
<dbReference type="SUPFAM" id="SSF56112">
    <property type="entry name" value="Protein kinase-like (PK-like)"/>
    <property type="match status" value="1"/>
</dbReference>
<dbReference type="InterPro" id="IPR011009">
    <property type="entry name" value="Kinase-like_dom_sf"/>
</dbReference>
<evidence type="ECO:0000313" key="2">
    <source>
        <dbReference type="EMBL" id="SDS10669.1"/>
    </source>
</evidence>
<keyword evidence="3" id="KW-1185">Reference proteome</keyword>
<keyword evidence="2" id="KW-0808">Transferase</keyword>
<gene>
    <name evidence="2" type="ORF">SAMN04489812_0903</name>
</gene>
<dbReference type="RefSeq" id="WP_091520534.1">
    <property type="nucleotide sequence ID" value="NZ_LT629772.1"/>
</dbReference>
<feature type="domain" description="Aminoglycoside phosphotransferase" evidence="1">
    <location>
        <begin position="44"/>
        <end position="252"/>
    </location>
</feature>
<dbReference type="InterPro" id="IPR051678">
    <property type="entry name" value="AGP_Transferase"/>
</dbReference>
<dbReference type="InterPro" id="IPR002575">
    <property type="entry name" value="Aminoglycoside_PTrfase"/>
</dbReference>
<dbReference type="Gene3D" id="3.30.200.150">
    <property type="match status" value="1"/>
</dbReference>
<dbReference type="Pfam" id="PF01636">
    <property type="entry name" value="APH"/>
    <property type="match status" value="1"/>
</dbReference>
<dbReference type="AlphaFoldDB" id="A0A1H1PJ19"/>